<dbReference type="UniPathway" id="UPA00035">
    <property type="reaction ID" value="UER00043"/>
</dbReference>
<evidence type="ECO:0000256" key="6">
    <source>
        <dbReference type="ARBA" id="ARBA00022822"/>
    </source>
</evidence>
<dbReference type="InterPro" id="IPR045186">
    <property type="entry name" value="Indole-3-glycerol_P_synth"/>
</dbReference>
<dbReference type="PROSITE" id="PS00614">
    <property type="entry name" value="IGPS"/>
    <property type="match status" value="1"/>
</dbReference>
<dbReference type="Gene3D" id="3.20.20.70">
    <property type="entry name" value="Aldolase class I"/>
    <property type="match status" value="1"/>
</dbReference>
<dbReference type="OrthoDB" id="9804217at2"/>
<evidence type="ECO:0000313" key="10">
    <source>
        <dbReference type="EMBL" id="SDW21919.1"/>
    </source>
</evidence>
<evidence type="ECO:0000256" key="4">
    <source>
        <dbReference type="ARBA" id="ARBA00022605"/>
    </source>
</evidence>
<dbReference type="EMBL" id="FNND01000001">
    <property type="protein sequence ID" value="SDW21919.1"/>
    <property type="molecule type" value="Genomic_DNA"/>
</dbReference>
<evidence type="ECO:0000256" key="2">
    <source>
        <dbReference type="ARBA" id="ARBA00004696"/>
    </source>
</evidence>
<keyword evidence="6" id="KW-0822">Tryptophan biosynthesis</keyword>
<dbReference type="GO" id="GO:0000162">
    <property type="term" value="P:L-tryptophan biosynthetic process"/>
    <property type="evidence" value="ECO:0007669"/>
    <property type="project" value="UniProtKB-UniPathway"/>
</dbReference>
<name>A0A1H2RTF9_9FLAO</name>
<dbReference type="InterPro" id="IPR011060">
    <property type="entry name" value="RibuloseP-bd_barrel"/>
</dbReference>
<comment type="caution">
    <text evidence="10">The sequence shown here is derived from an EMBL/GenBank/DDBJ whole genome shotgun (WGS) entry which is preliminary data.</text>
</comment>
<dbReference type="GO" id="GO:0004425">
    <property type="term" value="F:indole-3-glycerol-phosphate synthase activity"/>
    <property type="evidence" value="ECO:0007669"/>
    <property type="project" value="UniProtKB-EC"/>
</dbReference>
<dbReference type="SUPFAM" id="SSF51366">
    <property type="entry name" value="Ribulose-phoshate binding barrel"/>
    <property type="match status" value="1"/>
</dbReference>
<dbReference type="GO" id="GO:0004640">
    <property type="term" value="F:phosphoribosylanthranilate isomerase activity"/>
    <property type="evidence" value="ECO:0007669"/>
    <property type="project" value="TreeGrafter"/>
</dbReference>
<keyword evidence="7" id="KW-0057">Aromatic amino acid biosynthesis</keyword>
<dbReference type="PANTHER" id="PTHR22854:SF2">
    <property type="entry name" value="INDOLE-3-GLYCEROL-PHOSPHATE SYNTHASE"/>
    <property type="match status" value="1"/>
</dbReference>
<comment type="pathway">
    <text evidence="2">Amino-acid biosynthesis; L-tryptophan biosynthesis; L-tryptophan from chorismate: step 4/5.</text>
</comment>
<evidence type="ECO:0000256" key="1">
    <source>
        <dbReference type="ARBA" id="ARBA00001633"/>
    </source>
</evidence>
<dbReference type="NCBIfam" id="NF001377">
    <property type="entry name" value="PRK00278.2-4"/>
    <property type="match status" value="1"/>
</dbReference>
<gene>
    <name evidence="10" type="ORF">SAMN05444420_101556</name>
</gene>
<feature type="domain" description="Indole-3-glycerol phosphate synthase" evidence="9">
    <location>
        <begin position="9"/>
        <end position="238"/>
    </location>
</feature>
<evidence type="ECO:0000256" key="3">
    <source>
        <dbReference type="ARBA" id="ARBA00012362"/>
    </source>
</evidence>
<dbReference type="InterPro" id="IPR001468">
    <property type="entry name" value="Indole-3-GlycerolPSynthase_CS"/>
</dbReference>
<accession>A0A1H2RTF9</accession>
<reference evidence="10 11" key="1">
    <citation type="submission" date="2016-10" db="EMBL/GenBank/DDBJ databases">
        <authorList>
            <person name="Varghese N."/>
            <person name="Submissions S."/>
        </authorList>
    </citation>
    <scope>NUCLEOTIDE SEQUENCE [LARGE SCALE GENOMIC DNA]</scope>
    <source>
        <strain evidence="10 11">DSM 11449</strain>
    </source>
</reference>
<dbReference type="InterPro" id="IPR013785">
    <property type="entry name" value="Aldolase_TIM"/>
</dbReference>
<dbReference type="PANTHER" id="PTHR22854">
    <property type="entry name" value="TRYPTOPHAN BIOSYNTHESIS PROTEIN"/>
    <property type="match status" value="1"/>
</dbReference>
<evidence type="ECO:0000313" key="11">
    <source>
        <dbReference type="Proteomes" id="UP000182771"/>
    </source>
</evidence>
<dbReference type="GeneID" id="85017588"/>
<evidence type="ECO:0000256" key="8">
    <source>
        <dbReference type="ARBA" id="ARBA00023239"/>
    </source>
</evidence>
<organism evidence="10 11">
    <name type="scientific">Capnocytophaga granulosa</name>
    <dbReference type="NCBI Taxonomy" id="45242"/>
    <lineage>
        <taxon>Bacteria</taxon>
        <taxon>Pseudomonadati</taxon>
        <taxon>Bacteroidota</taxon>
        <taxon>Flavobacteriia</taxon>
        <taxon>Flavobacteriales</taxon>
        <taxon>Flavobacteriaceae</taxon>
        <taxon>Capnocytophaga</taxon>
    </lineage>
</organism>
<dbReference type="AlphaFoldDB" id="A0A1H2RTF9"/>
<evidence type="ECO:0000256" key="7">
    <source>
        <dbReference type="ARBA" id="ARBA00023141"/>
    </source>
</evidence>
<dbReference type="RefSeq" id="WP_016419804.1">
    <property type="nucleotide sequence ID" value="NZ_FNND01000001.1"/>
</dbReference>
<protein>
    <recommendedName>
        <fullName evidence="3">indole-3-glycerol-phosphate synthase</fullName>
        <ecNumber evidence="3">4.1.1.48</ecNumber>
    </recommendedName>
</protein>
<dbReference type="Proteomes" id="UP000182771">
    <property type="component" value="Unassembled WGS sequence"/>
</dbReference>
<dbReference type="EC" id="4.1.1.48" evidence="3"/>
<dbReference type="InterPro" id="IPR013798">
    <property type="entry name" value="Indole-3-glycerol_P_synth_dom"/>
</dbReference>
<evidence type="ECO:0000259" key="9">
    <source>
        <dbReference type="Pfam" id="PF00218"/>
    </source>
</evidence>
<keyword evidence="4" id="KW-0028">Amino-acid biosynthesis</keyword>
<keyword evidence="5" id="KW-0210">Decarboxylase</keyword>
<proteinExistence type="predicted"/>
<comment type="catalytic activity">
    <reaction evidence="1">
        <text>1-(2-carboxyphenylamino)-1-deoxy-D-ribulose 5-phosphate + H(+) = (1S,2R)-1-C-(indol-3-yl)glycerol 3-phosphate + CO2 + H2O</text>
        <dbReference type="Rhea" id="RHEA:23476"/>
        <dbReference type="ChEBI" id="CHEBI:15377"/>
        <dbReference type="ChEBI" id="CHEBI:15378"/>
        <dbReference type="ChEBI" id="CHEBI:16526"/>
        <dbReference type="ChEBI" id="CHEBI:58613"/>
        <dbReference type="ChEBI" id="CHEBI:58866"/>
        <dbReference type="EC" id="4.1.1.48"/>
    </reaction>
</comment>
<sequence length="242" mass="27271">MDILLQIKQQRDLQLQREFTSVERPSFFKALAQEGIRIIGEIKRASPSKGQIALEDFDLLKQAAHYVQHGVAAFSILTEEAYFKGDNTFIPQVVTAFPQVPILRKDFIYTPFQVAQAKFLGASAILLIVRMLSDEQLQALHTLAYDLQMDVLVEVHDEAELQRALRIPKLKILGINNRNLNTFEVSLQTTERLLSQIPEGQRSSLLVVSESGYLSKQDVRYAETLGVDALLIGEALMKGLLF</sequence>
<keyword evidence="8" id="KW-0456">Lyase</keyword>
<dbReference type="CDD" id="cd00331">
    <property type="entry name" value="IGPS"/>
    <property type="match status" value="1"/>
</dbReference>
<evidence type="ECO:0000256" key="5">
    <source>
        <dbReference type="ARBA" id="ARBA00022793"/>
    </source>
</evidence>
<dbReference type="Pfam" id="PF00218">
    <property type="entry name" value="IGPS"/>
    <property type="match status" value="1"/>
</dbReference>
<keyword evidence="11" id="KW-1185">Reference proteome</keyword>